<evidence type="ECO:0000313" key="4">
    <source>
        <dbReference type="Proteomes" id="UP000828390"/>
    </source>
</evidence>
<dbReference type="EMBL" id="JAIWYP010000001">
    <property type="protein sequence ID" value="KAH3894525.1"/>
    <property type="molecule type" value="Genomic_DNA"/>
</dbReference>
<dbReference type="EMBL" id="JAIWYP010000001">
    <property type="protein sequence ID" value="KAH3894524.1"/>
    <property type="molecule type" value="Genomic_DNA"/>
</dbReference>
<keyword evidence="4" id="KW-1185">Reference proteome</keyword>
<gene>
    <name evidence="1" type="ORF">DPMN_018682</name>
    <name evidence="2" type="ORF">DPMN_018683</name>
    <name evidence="3" type="ORF">DPMN_018684</name>
</gene>
<proteinExistence type="predicted"/>
<dbReference type="Proteomes" id="UP000828390">
    <property type="component" value="Unassembled WGS sequence"/>
</dbReference>
<reference evidence="2" key="1">
    <citation type="journal article" date="2019" name="bioRxiv">
        <title>The Genome of the Zebra Mussel, Dreissena polymorpha: A Resource for Invasive Species Research.</title>
        <authorList>
            <person name="McCartney M.A."/>
            <person name="Auch B."/>
            <person name="Kono T."/>
            <person name="Mallez S."/>
            <person name="Zhang Y."/>
            <person name="Obille A."/>
            <person name="Becker A."/>
            <person name="Abrahante J.E."/>
            <person name="Garbe J."/>
            <person name="Badalamenti J.P."/>
            <person name="Herman A."/>
            <person name="Mangelson H."/>
            <person name="Liachko I."/>
            <person name="Sullivan S."/>
            <person name="Sone E.D."/>
            <person name="Koren S."/>
            <person name="Silverstein K.A.T."/>
            <person name="Beckman K.B."/>
            <person name="Gohl D.M."/>
        </authorList>
    </citation>
    <scope>NUCLEOTIDE SEQUENCE</scope>
    <source>
        <strain evidence="2">Duluth1</strain>
        <tissue evidence="2">Whole animal</tissue>
    </source>
</reference>
<dbReference type="AlphaFoldDB" id="A0A9D4S8J4"/>
<sequence length="50" mass="5487">MSAVLSAGPSPQDTSETGYLYLLYESVKQHCVGSFEKLKYNPNRPAGQSH</sequence>
<evidence type="ECO:0000313" key="1">
    <source>
        <dbReference type="EMBL" id="KAH3894524.1"/>
    </source>
</evidence>
<comment type="caution">
    <text evidence="2">The sequence shown here is derived from an EMBL/GenBank/DDBJ whole genome shotgun (WGS) entry which is preliminary data.</text>
</comment>
<name>A0A9D4S8J4_DREPO</name>
<dbReference type="EMBL" id="JAIWYP010000001">
    <property type="protein sequence ID" value="KAH3894526.1"/>
    <property type="molecule type" value="Genomic_DNA"/>
</dbReference>
<evidence type="ECO:0000313" key="2">
    <source>
        <dbReference type="EMBL" id="KAH3894525.1"/>
    </source>
</evidence>
<accession>A0A9D4S8J4</accession>
<organism evidence="2 4">
    <name type="scientific">Dreissena polymorpha</name>
    <name type="common">Zebra mussel</name>
    <name type="synonym">Mytilus polymorpha</name>
    <dbReference type="NCBI Taxonomy" id="45954"/>
    <lineage>
        <taxon>Eukaryota</taxon>
        <taxon>Metazoa</taxon>
        <taxon>Spiralia</taxon>
        <taxon>Lophotrochozoa</taxon>
        <taxon>Mollusca</taxon>
        <taxon>Bivalvia</taxon>
        <taxon>Autobranchia</taxon>
        <taxon>Heteroconchia</taxon>
        <taxon>Euheterodonta</taxon>
        <taxon>Imparidentia</taxon>
        <taxon>Neoheterodontei</taxon>
        <taxon>Myida</taxon>
        <taxon>Dreissenoidea</taxon>
        <taxon>Dreissenidae</taxon>
        <taxon>Dreissena</taxon>
    </lineage>
</organism>
<protein>
    <submittedName>
        <fullName evidence="2">Uncharacterized protein</fullName>
    </submittedName>
</protein>
<evidence type="ECO:0000313" key="3">
    <source>
        <dbReference type="EMBL" id="KAH3894526.1"/>
    </source>
</evidence>
<reference evidence="2" key="2">
    <citation type="submission" date="2020-11" db="EMBL/GenBank/DDBJ databases">
        <authorList>
            <person name="McCartney M.A."/>
            <person name="Auch B."/>
            <person name="Kono T."/>
            <person name="Mallez S."/>
            <person name="Becker A."/>
            <person name="Gohl D.M."/>
            <person name="Silverstein K.A.T."/>
            <person name="Koren S."/>
            <person name="Bechman K.B."/>
            <person name="Herman A."/>
            <person name="Abrahante J.E."/>
            <person name="Garbe J."/>
        </authorList>
    </citation>
    <scope>NUCLEOTIDE SEQUENCE</scope>
    <source>
        <strain evidence="2">Duluth1</strain>
        <tissue evidence="2">Whole animal</tissue>
    </source>
</reference>